<accession>A0ABY7QKR5</accession>
<proteinExistence type="predicted"/>
<dbReference type="Proteomes" id="UP001210978">
    <property type="component" value="Chromosome"/>
</dbReference>
<dbReference type="EMBL" id="CP115859">
    <property type="protein sequence ID" value="WBV60271.1"/>
    <property type="molecule type" value="Genomic_DNA"/>
</dbReference>
<keyword evidence="2" id="KW-1185">Reference proteome</keyword>
<evidence type="ECO:0000313" key="2">
    <source>
        <dbReference type="Proteomes" id="UP001210978"/>
    </source>
</evidence>
<evidence type="ECO:0000313" key="1">
    <source>
        <dbReference type="EMBL" id="WBV60271.1"/>
    </source>
</evidence>
<organism evidence="1 2">
    <name type="scientific">Chryseobacterium camelliae</name>
    <dbReference type="NCBI Taxonomy" id="1265445"/>
    <lineage>
        <taxon>Bacteria</taxon>
        <taxon>Pseudomonadati</taxon>
        <taxon>Bacteroidota</taxon>
        <taxon>Flavobacteriia</taxon>
        <taxon>Flavobacteriales</taxon>
        <taxon>Weeksellaceae</taxon>
        <taxon>Chryseobacterium group</taxon>
        <taxon>Chryseobacterium</taxon>
    </lineage>
</organism>
<protein>
    <submittedName>
        <fullName evidence="1">Uncharacterized protein</fullName>
    </submittedName>
</protein>
<sequence>MQNRIVKIVLENGNSIDYKEQSIEHFRKTGQSESWVKNQFFNQRQNWEKNALTYFNLDIEEYAKAEYDLIDEDERKEIGDYDDDDILSEAEYRGILPVSAELQNENILNEDFVARFVEIINRGNTAEIENTLSFIEYKFKI</sequence>
<dbReference type="RefSeq" id="WP_271148607.1">
    <property type="nucleotide sequence ID" value="NZ_CP115859.1"/>
</dbReference>
<gene>
    <name evidence="1" type="ORF">PFY12_14680</name>
</gene>
<name>A0ABY7QKR5_9FLAO</name>
<reference evidence="1 2" key="1">
    <citation type="submission" date="2023-01" db="EMBL/GenBank/DDBJ databases">
        <title>Complete genome of Chryseobacterium camelliae VAN22-5A.</title>
        <authorList>
            <person name="Zong G."/>
            <person name="Cao G."/>
        </authorList>
    </citation>
    <scope>NUCLEOTIDE SEQUENCE [LARGE SCALE GENOMIC DNA]</scope>
    <source>
        <strain evidence="1 2">VAN22-5A</strain>
    </source>
</reference>